<proteinExistence type="predicted"/>
<dbReference type="OrthoDB" id="2903742at2"/>
<protein>
    <submittedName>
        <fullName evidence="1">Uncharacterized protein</fullName>
    </submittedName>
</protein>
<evidence type="ECO:0000313" key="1">
    <source>
        <dbReference type="EMBL" id="KIL52805.1"/>
    </source>
</evidence>
<accession>A0A0C2RRA5</accession>
<comment type="caution">
    <text evidence="1">The sequence shown here is derived from an EMBL/GenBank/DDBJ whole genome shotgun (WGS) entry which is preliminary data.</text>
</comment>
<dbReference type="RefSeq" id="WP_041053577.1">
    <property type="nucleotide sequence ID" value="NZ_JXRR01000001.1"/>
</dbReference>
<sequence>MSIESLLNEFETLQTQTQTGDQLDDLYADLMIKMEKTFEIPGIITGDWERENKPVSDLYRIIATSRLMRT</sequence>
<dbReference type="PATRIC" id="fig|220754.4.peg.137"/>
<name>A0A0C2RRA5_9BACL</name>
<dbReference type="Proteomes" id="UP000031972">
    <property type="component" value="Unassembled WGS sequence"/>
</dbReference>
<evidence type="ECO:0000313" key="2">
    <source>
        <dbReference type="Proteomes" id="UP000031972"/>
    </source>
</evidence>
<gene>
    <name evidence="1" type="ORF">KR50_01340</name>
</gene>
<dbReference type="EMBL" id="JXRR01000001">
    <property type="protein sequence ID" value="KIL52805.1"/>
    <property type="molecule type" value="Genomic_DNA"/>
</dbReference>
<reference evidence="1 2" key="1">
    <citation type="submission" date="2015-01" db="EMBL/GenBank/DDBJ databases">
        <title>Jeotgalibacillus campisalis genome sequencing.</title>
        <authorList>
            <person name="Goh K.M."/>
            <person name="Chan K.-G."/>
            <person name="Yaakop A.S."/>
            <person name="Ee R."/>
            <person name="Gan H.M."/>
            <person name="Chan C.S."/>
        </authorList>
    </citation>
    <scope>NUCLEOTIDE SEQUENCE [LARGE SCALE GENOMIC DNA]</scope>
    <source>
        <strain evidence="1 2">SF-57</strain>
    </source>
</reference>
<keyword evidence="2" id="KW-1185">Reference proteome</keyword>
<organism evidence="1 2">
    <name type="scientific">Jeotgalibacillus campisalis</name>
    <dbReference type="NCBI Taxonomy" id="220754"/>
    <lineage>
        <taxon>Bacteria</taxon>
        <taxon>Bacillati</taxon>
        <taxon>Bacillota</taxon>
        <taxon>Bacilli</taxon>
        <taxon>Bacillales</taxon>
        <taxon>Caryophanaceae</taxon>
        <taxon>Jeotgalibacillus</taxon>
    </lineage>
</organism>
<dbReference type="AlphaFoldDB" id="A0A0C2RRA5"/>